<evidence type="ECO:0000256" key="3">
    <source>
        <dbReference type="ARBA" id="ARBA00022679"/>
    </source>
</evidence>
<evidence type="ECO:0000256" key="7">
    <source>
        <dbReference type="ARBA" id="ARBA00047899"/>
    </source>
</evidence>
<dbReference type="InterPro" id="IPR011009">
    <property type="entry name" value="Kinase-like_dom_sf"/>
</dbReference>
<accession>A0A1X0QZ66</accession>
<evidence type="ECO:0000256" key="6">
    <source>
        <dbReference type="ARBA" id="ARBA00022840"/>
    </source>
</evidence>
<organism evidence="13">
    <name type="scientific">Rhizopus microsporus var. microsporus</name>
    <dbReference type="NCBI Taxonomy" id="86635"/>
    <lineage>
        <taxon>Eukaryota</taxon>
        <taxon>Fungi</taxon>
        <taxon>Fungi incertae sedis</taxon>
        <taxon>Mucoromycota</taxon>
        <taxon>Mucoromycotina</taxon>
        <taxon>Mucoromycetes</taxon>
        <taxon>Mucorales</taxon>
        <taxon>Mucorineae</taxon>
        <taxon>Rhizopodaceae</taxon>
        <taxon>Rhizopus</taxon>
    </lineage>
</organism>
<proteinExistence type="inferred from homology"/>
<dbReference type="InterPro" id="IPR000719">
    <property type="entry name" value="Prot_kinase_dom"/>
</dbReference>
<dbReference type="PROSITE" id="PS00107">
    <property type="entry name" value="PROTEIN_KINASE_ATP"/>
    <property type="match status" value="1"/>
</dbReference>
<dbReference type="Pfam" id="PF00069">
    <property type="entry name" value="Pkinase"/>
    <property type="match status" value="2"/>
</dbReference>
<keyword evidence="6 9" id="KW-0067">ATP-binding</keyword>
<dbReference type="Proteomes" id="UP000242414">
    <property type="component" value="Unassembled WGS sequence"/>
</dbReference>
<protein>
    <recommendedName>
        <fullName evidence="1">non-specific serine/threonine protein kinase</fullName>
        <ecNumber evidence="1">2.7.11.1</ecNumber>
    </recommendedName>
</protein>
<keyword evidence="4 9" id="KW-0547">Nucleotide-binding</keyword>
<dbReference type="GO" id="GO:0005524">
    <property type="term" value="F:ATP binding"/>
    <property type="evidence" value="ECO:0007669"/>
    <property type="project" value="UniProtKB-UniRule"/>
</dbReference>
<feature type="region of interest" description="Disordered" evidence="11">
    <location>
        <begin position="200"/>
        <end position="239"/>
    </location>
</feature>
<gene>
    <name evidence="13" type="ORF">BCV72DRAFT_311704</name>
</gene>
<dbReference type="GO" id="GO:0004674">
    <property type="term" value="F:protein serine/threonine kinase activity"/>
    <property type="evidence" value="ECO:0007669"/>
    <property type="project" value="UniProtKB-KW"/>
</dbReference>
<evidence type="ECO:0000256" key="1">
    <source>
        <dbReference type="ARBA" id="ARBA00012513"/>
    </source>
</evidence>
<reference evidence="13" key="1">
    <citation type="journal article" date="2016" name="Proc. Natl. Acad. Sci. U.S.A.">
        <title>Lipid metabolic changes in an early divergent fungus govern the establishment of a mutualistic symbiosis with endobacteria.</title>
        <authorList>
            <person name="Lastovetsky O.A."/>
            <person name="Gaspar M.L."/>
            <person name="Mondo S.J."/>
            <person name="LaButti K.M."/>
            <person name="Sandor L."/>
            <person name="Grigoriev I.V."/>
            <person name="Henry S.A."/>
            <person name="Pawlowska T.E."/>
        </authorList>
    </citation>
    <scope>NUCLEOTIDE SEQUENCE [LARGE SCALE GENOMIC DNA]</scope>
    <source>
        <strain evidence="13">ATCC 52814</strain>
    </source>
</reference>
<dbReference type="SMART" id="SM00220">
    <property type="entry name" value="S_TKc"/>
    <property type="match status" value="1"/>
</dbReference>
<evidence type="ECO:0000256" key="5">
    <source>
        <dbReference type="ARBA" id="ARBA00022777"/>
    </source>
</evidence>
<dbReference type="VEuPathDB" id="FungiDB:BCV72DRAFT_311704"/>
<feature type="compositionally biased region" description="Acidic residues" evidence="11">
    <location>
        <begin position="1"/>
        <end position="10"/>
    </location>
</feature>
<evidence type="ECO:0000256" key="9">
    <source>
        <dbReference type="PROSITE-ProRule" id="PRU10141"/>
    </source>
</evidence>
<feature type="binding site" evidence="9">
    <location>
        <position position="75"/>
    </location>
    <ligand>
        <name>ATP</name>
        <dbReference type="ChEBI" id="CHEBI:30616"/>
    </ligand>
</feature>
<dbReference type="InterPro" id="IPR008271">
    <property type="entry name" value="Ser/Thr_kinase_AS"/>
</dbReference>
<dbReference type="Gene3D" id="3.30.200.20">
    <property type="entry name" value="Phosphorylase Kinase, domain 1"/>
    <property type="match status" value="1"/>
</dbReference>
<keyword evidence="2 10" id="KW-0723">Serine/threonine-protein kinase</keyword>
<dbReference type="Gene3D" id="1.10.510.10">
    <property type="entry name" value="Transferase(Phosphotransferase) domain 1"/>
    <property type="match status" value="1"/>
</dbReference>
<comment type="catalytic activity">
    <reaction evidence="7">
        <text>L-threonyl-[protein] + ATP = O-phospho-L-threonyl-[protein] + ADP + H(+)</text>
        <dbReference type="Rhea" id="RHEA:46608"/>
        <dbReference type="Rhea" id="RHEA-COMP:11060"/>
        <dbReference type="Rhea" id="RHEA-COMP:11605"/>
        <dbReference type="ChEBI" id="CHEBI:15378"/>
        <dbReference type="ChEBI" id="CHEBI:30013"/>
        <dbReference type="ChEBI" id="CHEBI:30616"/>
        <dbReference type="ChEBI" id="CHEBI:61977"/>
        <dbReference type="ChEBI" id="CHEBI:456216"/>
        <dbReference type="EC" id="2.7.11.1"/>
    </reaction>
</comment>
<dbReference type="PROSITE" id="PS00108">
    <property type="entry name" value="PROTEIN_KINASE_ST"/>
    <property type="match status" value="1"/>
</dbReference>
<evidence type="ECO:0000256" key="8">
    <source>
        <dbReference type="ARBA" id="ARBA00048679"/>
    </source>
</evidence>
<dbReference type="GO" id="GO:0050684">
    <property type="term" value="P:regulation of mRNA processing"/>
    <property type="evidence" value="ECO:0007669"/>
    <property type="project" value="TreeGrafter"/>
</dbReference>
<dbReference type="EMBL" id="KV921955">
    <property type="protein sequence ID" value="ORE05031.1"/>
    <property type="molecule type" value="Genomic_DNA"/>
</dbReference>
<dbReference type="PANTHER" id="PTHR47634:SF9">
    <property type="entry name" value="PROTEIN KINASE DOMAIN-CONTAINING PROTEIN-RELATED"/>
    <property type="match status" value="1"/>
</dbReference>
<dbReference type="GO" id="GO:0005634">
    <property type="term" value="C:nucleus"/>
    <property type="evidence" value="ECO:0007669"/>
    <property type="project" value="TreeGrafter"/>
</dbReference>
<evidence type="ECO:0000256" key="2">
    <source>
        <dbReference type="ARBA" id="ARBA00022527"/>
    </source>
</evidence>
<comment type="similarity">
    <text evidence="10">Belongs to the protein kinase superfamily.</text>
</comment>
<feature type="domain" description="Protein kinase" evidence="12">
    <location>
        <begin position="46"/>
        <end position="464"/>
    </location>
</feature>
<evidence type="ECO:0000256" key="4">
    <source>
        <dbReference type="ARBA" id="ARBA00022741"/>
    </source>
</evidence>
<evidence type="ECO:0000313" key="13">
    <source>
        <dbReference type="EMBL" id="ORE05031.1"/>
    </source>
</evidence>
<dbReference type="PANTHER" id="PTHR47634">
    <property type="entry name" value="PROTEIN KINASE DOMAIN-CONTAINING PROTEIN-RELATED"/>
    <property type="match status" value="1"/>
</dbReference>
<name>A0A1X0QZ66_RHIZD</name>
<dbReference type="OrthoDB" id="2649at2759"/>
<dbReference type="GO" id="GO:0005737">
    <property type="term" value="C:cytoplasm"/>
    <property type="evidence" value="ECO:0007669"/>
    <property type="project" value="TreeGrafter"/>
</dbReference>
<evidence type="ECO:0000256" key="11">
    <source>
        <dbReference type="SAM" id="MobiDB-lite"/>
    </source>
</evidence>
<evidence type="ECO:0000259" key="12">
    <source>
        <dbReference type="PROSITE" id="PS50011"/>
    </source>
</evidence>
<feature type="region of interest" description="Disordered" evidence="11">
    <location>
        <begin position="1"/>
        <end position="25"/>
    </location>
</feature>
<dbReference type="EC" id="2.7.11.1" evidence="1"/>
<keyword evidence="3" id="KW-0808">Transferase</keyword>
<dbReference type="FunFam" id="3.30.200.20:FF:000770">
    <property type="entry name" value="SRSF protein kinase 2"/>
    <property type="match status" value="1"/>
</dbReference>
<evidence type="ECO:0000256" key="10">
    <source>
        <dbReference type="RuleBase" id="RU000304"/>
    </source>
</evidence>
<dbReference type="InterPro" id="IPR051334">
    <property type="entry name" value="SRPK"/>
</dbReference>
<dbReference type="AlphaFoldDB" id="A0A1X0QZ66"/>
<dbReference type="SUPFAM" id="SSF56112">
    <property type="entry name" value="Protein kinase-like (PK-like)"/>
    <property type="match status" value="1"/>
</dbReference>
<dbReference type="FunFam" id="1.10.510.10:FF:000275">
    <property type="entry name" value="SRSF protein kinase 2 isoform X3"/>
    <property type="match status" value="1"/>
</dbReference>
<dbReference type="InterPro" id="IPR017441">
    <property type="entry name" value="Protein_kinase_ATP_BS"/>
</dbReference>
<comment type="catalytic activity">
    <reaction evidence="8">
        <text>L-seryl-[protein] + ATP = O-phospho-L-seryl-[protein] + ADP + H(+)</text>
        <dbReference type="Rhea" id="RHEA:17989"/>
        <dbReference type="Rhea" id="RHEA-COMP:9863"/>
        <dbReference type="Rhea" id="RHEA-COMP:11604"/>
        <dbReference type="ChEBI" id="CHEBI:15378"/>
        <dbReference type="ChEBI" id="CHEBI:29999"/>
        <dbReference type="ChEBI" id="CHEBI:30616"/>
        <dbReference type="ChEBI" id="CHEBI:83421"/>
        <dbReference type="ChEBI" id="CHEBI:456216"/>
        <dbReference type="EC" id="2.7.11.1"/>
    </reaction>
</comment>
<dbReference type="PROSITE" id="PS50011">
    <property type="entry name" value="PROTEIN_KINASE_DOM"/>
    <property type="match status" value="1"/>
</dbReference>
<dbReference type="GO" id="GO:0000245">
    <property type="term" value="P:spliceosomal complex assembly"/>
    <property type="evidence" value="ECO:0007669"/>
    <property type="project" value="TreeGrafter"/>
</dbReference>
<sequence length="467" mass="53799">MSNESSESEYSDIHSIHSDEEEEVQDYKKGGYHPVQLGDKFDNDRYIVCRKLGWGHFSTVWLAFDNLADRHVALKIVKSANRYTDSALEEIKLLETVKKTNSQARGYQHVAQLLEHFWHEGPNGKHVCMTFEVLGESLLSLMKRYNYKGIPQSIVKRISKQVLEGLDYLHRECGIIHTDLKPENVLVWIPDVEEYLKKETEDIRSGKQQQQQQQGEQPKSLLDGVDTSGMSKNRKKRLKKKLKKQLLANDVKEQEDQSELENGFKQLQITKNEKVLSSSVLDFAVIEAKEKQQDLDSVFSDIVVKIADLGNACWTDGDYTHIIQTRQYRSPEVIVGAKWTQEADMWSAACMIFELLTGEFLFDPRAGSKYNKDDDHLAQILELLRTVPKILITGGEFSREFFDRSGKLKHIKKLRYRRLRDVLHDTFLVPPEDADAISAFLLPMLEMDMTKRASASQMLSSEWLKDV</sequence>
<keyword evidence="5 13" id="KW-0418">Kinase</keyword>